<evidence type="ECO:0000313" key="1">
    <source>
        <dbReference type="EMBL" id="TLD72359.1"/>
    </source>
</evidence>
<dbReference type="AlphaFoldDB" id="A0A5R8KL21"/>
<protein>
    <submittedName>
        <fullName evidence="1">Uncharacterized protein</fullName>
    </submittedName>
</protein>
<dbReference type="Proteomes" id="UP000306196">
    <property type="component" value="Unassembled WGS sequence"/>
</dbReference>
<dbReference type="EMBL" id="VAUV01000002">
    <property type="protein sequence ID" value="TLD72359.1"/>
    <property type="molecule type" value="Genomic_DNA"/>
</dbReference>
<proteinExistence type="predicted"/>
<accession>A0A5R8KL21</accession>
<dbReference type="RefSeq" id="WP_138084715.1">
    <property type="nucleotide sequence ID" value="NZ_VAUV01000002.1"/>
</dbReference>
<organism evidence="1 2">
    <name type="scientific">Phragmitibacter flavus</name>
    <dbReference type="NCBI Taxonomy" id="2576071"/>
    <lineage>
        <taxon>Bacteria</taxon>
        <taxon>Pseudomonadati</taxon>
        <taxon>Verrucomicrobiota</taxon>
        <taxon>Verrucomicrobiia</taxon>
        <taxon>Verrucomicrobiales</taxon>
        <taxon>Verrucomicrobiaceae</taxon>
        <taxon>Phragmitibacter</taxon>
    </lineage>
</organism>
<evidence type="ECO:0000313" key="2">
    <source>
        <dbReference type="Proteomes" id="UP000306196"/>
    </source>
</evidence>
<gene>
    <name evidence="1" type="ORF">FEM03_03105</name>
</gene>
<name>A0A5R8KL21_9BACT</name>
<comment type="caution">
    <text evidence="1">The sequence shown here is derived from an EMBL/GenBank/DDBJ whole genome shotgun (WGS) entry which is preliminary data.</text>
</comment>
<dbReference type="OrthoDB" id="174854at2"/>
<keyword evidence="2" id="KW-1185">Reference proteome</keyword>
<sequence length="901" mass="100685">MNRFAFLIAGWVLAAGMVVGQQQLERDPLTGLVGEEEEPVGKGEWRLNTTLLRMSRADAGRLLLEDVGGASWEEKLVKLKDGGKLERVSSWTDEVRSLKGEWGGMGRVEHRYLSLIHVARYWDNFIESEVGKSKRPDMAELLNMMGEGDRATWGEVGFEIDEVTQLVDLNIHLHINRGLLERECKSWPLPNMSVFKAIFRPWELKAWGKVALNRVFLMGAQMDVDGRDLIAPQPTNEQLKELAERKVFEVENEMVLFAFGKVVGAEADQAPVPEVRSDSGLRMQCWTLAVEPQSFSKWMANRKGTGGDEGALKRWLEGKQAELLACSAVTLGLNEECRVDSKVTWEDVGGFEPSGNSREFRVVPCETMQFSMKHHLRAVVRQTPDIKGEARSRRWKVYVEAGRPAAPAVWKWWKSSMERGDDDPWGVEVPEADADPYQENGSEAFKTDLDLDLGEVVMASAGLKDGRVHATFVRLVNDGPIKTEDEKVRLALEDPRRSRGLTTWIIETPLDWGDKLLRVRSLDAVAFGNELLAAVDDGSAEVVGLLSNERLDEEGNLMLAKPLVFFGGYGVLAHPHAKGILFRSRSVGLESVGDQATRFRRVYDPTGGGEWLETVMVRSTRLRGWNQWGVWLSQLKNFHAGNSGFKQPELASHEMALSAALCPGVAKLIAVTQTSKAAMKEGMVGKLRWYVSKLDVHKKWETAVVTPVGKHPIKERGMVQAMVLKGDSESLDAARWLEMLGAGVCEVIDSATFAGGDGTLKTGMDYYFLNGRDYQQTGSQDEELVFSAPEKMPEQTKLATVMGLWHRLVGLEITISGEDWSIFRDEEAPKVVTDVFPNVKVDWPFAGDERYEKSPKLTVNVQRPIFNIQRVNGKLPAMGDAVIQRLSTDTVLLLRRIPLTR</sequence>
<reference evidence="1 2" key="1">
    <citation type="submission" date="2019-05" db="EMBL/GenBank/DDBJ databases">
        <title>Verrucobacter flavum gen. nov., sp. nov. a new member of the family Verrucomicrobiaceae.</title>
        <authorList>
            <person name="Szuroczki S."/>
            <person name="Abbaszade G."/>
            <person name="Szabo A."/>
            <person name="Felfoldi T."/>
            <person name="Schumann P."/>
            <person name="Boka K."/>
            <person name="Keki Z."/>
            <person name="Toumi M."/>
            <person name="Toth E."/>
        </authorList>
    </citation>
    <scope>NUCLEOTIDE SEQUENCE [LARGE SCALE GENOMIC DNA]</scope>
    <source>
        <strain evidence="1 2">MG-N-17</strain>
    </source>
</reference>